<dbReference type="EMBL" id="BMAW01087426">
    <property type="protein sequence ID" value="GFS29718.1"/>
    <property type="molecule type" value="Genomic_DNA"/>
</dbReference>
<dbReference type="Proteomes" id="UP000887013">
    <property type="component" value="Unassembled WGS sequence"/>
</dbReference>
<name>A0A8X6I489_NEPPI</name>
<comment type="caution">
    <text evidence="1">The sequence shown here is derived from an EMBL/GenBank/DDBJ whole genome shotgun (WGS) entry which is preliminary data.</text>
</comment>
<keyword evidence="2" id="KW-1185">Reference proteome</keyword>
<dbReference type="AlphaFoldDB" id="A0A8X6I489"/>
<accession>A0A8X6I489</accession>
<reference evidence="1" key="1">
    <citation type="submission" date="2020-08" db="EMBL/GenBank/DDBJ databases">
        <title>Multicomponent nature underlies the extraordinary mechanical properties of spider dragline silk.</title>
        <authorList>
            <person name="Kono N."/>
            <person name="Nakamura H."/>
            <person name="Mori M."/>
            <person name="Yoshida Y."/>
            <person name="Ohtoshi R."/>
            <person name="Malay A.D."/>
            <person name="Moran D.A.P."/>
            <person name="Tomita M."/>
            <person name="Numata K."/>
            <person name="Arakawa K."/>
        </authorList>
    </citation>
    <scope>NUCLEOTIDE SEQUENCE</scope>
</reference>
<evidence type="ECO:0000313" key="2">
    <source>
        <dbReference type="Proteomes" id="UP000887013"/>
    </source>
</evidence>
<evidence type="ECO:0000313" key="1">
    <source>
        <dbReference type="EMBL" id="GFS29718.1"/>
    </source>
</evidence>
<organism evidence="1 2">
    <name type="scientific">Nephila pilipes</name>
    <name type="common">Giant wood spider</name>
    <name type="synonym">Nephila maculata</name>
    <dbReference type="NCBI Taxonomy" id="299642"/>
    <lineage>
        <taxon>Eukaryota</taxon>
        <taxon>Metazoa</taxon>
        <taxon>Ecdysozoa</taxon>
        <taxon>Arthropoda</taxon>
        <taxon>Chelicerata</taxon>
        <taxon>Arachnida</taxon>
        <taxon>Araneae</taxon>
        <taxon>Araneomorphae</taxon>
        <taxon>Entelegynae</taxon>
        <taxon>Araneoidea</taxon>
        <taxon>Nephilidae</taxon>
        <taxon>Nephila</taxon>
    </lineage>
</organism>
<protein>
    <submittedName>
        <fullName evidence="1">Uncharacterized protein</fullName>
    </submittedName>
</protein>
<gene>
    <name evidence="1" type="ORF">NPIL_601651</name>
</gene>
<sequence>MQRRVPQFQSTSLGMLHRGTWRIKYALLPSCMSHLDVLQLVFFPIITGGPVGENQDTFLHSTSTDYNRVPSTAGLIVAFHTAASRTFCSADTDLALIEGEFISRCNIVYSIYGVCTLRYHLHQDMLSEQSLLPYRPMDSVEINEITMALAMSPRKLLLVRHLPSILH</sequence>
<proteinExistence type="predicted"/>